<dbReference type="AlphaFoldDB" id="A0AAE0P1A7"/>
<organism evidence="1 2">
    <name type="scientific">Sordaria brevicollis</name>
    <dbReference type="NCBI Taxonomy" id="83679"/>
    <lineage>
        <taxon>Eukaryota</taxon>
        <taxon>Fungi</taxon>
        <taxon>Dikarya</taxon>
        <taxon>Ascomycota</taxon>
        <taxon>Pezizomycotina</taxon>
        <taxon>Sordariomycetes</taxon>
        <taxon>Sordariomycetidae</taxon>
        <taxon>Sordariales</taxon>
        <taxon>Sordariaceae</taxon>
        <taxon>Sordaria</taxon>
    </lineage>
</organism>
<reference evidence="1" key="2">
    <citation type="submission" date="2023-07" db="EMBL/GenBank/DDBJ databases">
        <authorList>
            <consortium name="Lawrence Berkeley National Laboratory"/>
            <person name="Haridas S."/>
            <person name="Hensen N."/>
            <person name="Bonometti L."/>
            <person name="Westerberg I."/>
            <person name="Brannstrom I.O."/>
            <person name="Guillou S."/>
            <person name="Cros-Aarteil S."/>
            <person name="Calhoun S."/>
            <person name="Kuo A."/>
            <person name="Mondo S."/>
            <person name="Pangilinan J."/>
            <person name="Riley R."/>
            <person name="LaButti K."/>
            <person name="Andreopoulos B."/>
            <person name="Lipzen A."/>
            <person name="Chen C."/>
            <person name="Yanf M."/>
            <person name="Daum C."/>
            <person name="Ng V."/>
            <person name="Clum A."/>
            <person name="Steindorff A."/>
            <person name="Ohm R."/>
            <person name="Martin F."/>
            <person name="Silar P."/>
            <person name="Natvig D."/>
            <person name="Lalanne C."/>
            <person name="Gautier V."/>
            <person name="Ament-velasquez S.L."/>
            <person name="Kruys A."/>
            <person name="Hutchinson M.I."/>
            <person name="Powell A.J."/>
            <person name="Barry K."/>
            <person name="Miller A.N."/>
            <person name="Grigoriev I.V."/>
            <person name="Debuchy R."/>
            <person name="Gladieux P."/>
            <person name="Thoren M.H."/>
            <person name="Johannesson H."/>
        </authorList>
    </citation>
    <scope>NUCLEOTIDE SEQUENCE</scope>
    <source>
        <strain evidence="1">FGSC 1904</strain>
    </source>
</reference>
<keyword evidence="2" id="KW-1185">Reference proteome</keyword>
<gene>
    <name evidence="1" type="ORF">B0T20DRAFT_80770</name>
</gene>
<evidence type="ECO:0000313" key="2">
    <source>
        <dbReference type="Proteomes" id="UP001281003"/>
    </source>
</evidence>
<dbReference type="Proteomes" id="UP001281003">
    <property type="component" value="Unassembled WGS sequence"/>
</dbReference>
<accession>A0AAE0P1A7</accession>
<reference evidence="1" key="1">
    <citation type="journal article" date="2023" name="Mol. Phylogenet. Evol.">
        <title>Genome-scale phylogeny and comparative genomics of the fungal order Sordariales.</title>
        <authorList>
            <person name="Hensen N."/>
            <person name="Bonometti L."/>
            <person name="Westerberg I."/>
            <person name="Brannstrom I.O."/>
            <person name="Guillou S."/>
            <person name="Cros-Aarteil S."/>
            <person name="Calhoun S."/>
            <person name="Haridas S."/>
            <person name="Kuo A."/>
            <person name="Mondo S."/>
            <person name="Pangilinan J."/>
            <person name="Riley R."/>
            <person name="LaButti K."/>
            <person name="Andreopoulos B."/>
            <person name="Lipzen A."/>
            <person name="Chen C."/>
            <person name="Yan M."/>
            <person name="Daum C."/>
            <person name="Ng V."/>
            <person name="Clum A."/>
            <person name="Steindorff A."/>
            <person name="Ohm R.A."/>
            <person name="Martin F."/>
            <person name="Silar P."/>
            <person name="Natvig D.O."/>
            <person name="Lalanne C."/>
            <person name="Gautier V."/>
            <person name="Ament-Velasquez S.L."/>
            <person name="Kruys A."/>
            <person name="Hutchinson M.I."/>
            <person name="Powell A.J."/>
            <person name="Barry K."/>
            <person name="Miller A.N."/>
            <person name="Grigoriev I.V."/>
            <person name="Debuchy R."/>
            <person name="Gladieux P."/>
            <person name="Hiltunen Thoren M."/>
            <person name="Johannesson H."/>
        </authorList>
    </citation>
    <scope>NUCLEOTIDE SEQUENCE</scope>
    <source>
        <strain evidence="1">FGSC 1904</strain>
    </source>
</reference>
<name>A0AAE0P1A7_SORBR</name>
<comment type="caution">
    <text evidence="1">The sequence shown here is derived from an EMBL/GenBank/DDBJ whole genome shotgun (WGS) entry which is preliminary data.</text>
</comment>
<protein>
    <submittedName>
        <fullName evidence="1">Uncharacterized protein</fullName>
    </submittedName>
</protein>
<evidence type="ECO:0000313" key="1">
    <source>
        <dbReference type="EMBL" id="KAK3391501.1"/>
    </source>
</evidence>
<proteinExistence type="predicted"/>
<dbReference type="EMBL" id="JAUTDP010000013">
    <property type="protein sequence ID" value="KAK3391501.1"/>
    <property type="molecule type" value="Genomic_DNA"/>
</dbReference>
<sequence length="255" mass="29117">MLLRNAYRAAQLAYGLLAMSVAMLKKEKERGINVRRKSTTFESTLRGRWASVGLESIRLGAWWYLLSVLFPLILHSIRHSSSFLAPIWIFRHFPSVPSRINHLLRWKWKWKKPLPLGLRSRRSLPSVFWLVASLRPSLQFVSIPIPIKGACPNRASAREQTKVVSPGENLSTLPPNRQKKCRPTMAVSTIARIHSRPHFVPPSICRLLLTYVMPSYPPNESGTPNGVFLKTEYLPSPFSTTIHEQCQSSPNQQMR</sequence>